<dbReference type="GO" id="GO:0003677">
    <property type="term" value="F:DNA binding"/>
    <property type="evidence" value="ECO:0007669"/>
    <property type="project" value="InterPro"/>
</dbReference>
<comment type="subcellular location">
    <subcellularLocation>
        <location evidence="1">Nucleus</location>
    </subcellularLocation>
</comment>
<evidence type="ECO:0000259" key="2">
    <source>
        <dbReference type="Pfam" id="PF05225"/>
    </source>
</evidence>
<dbReference type="InParanoid" id="A0A6P7FTN8"/>
<name>A0A6P7FTN8_DIAVI</name>
<protein>
    <submittedName>
        <fullName evidence="3">Uncharacterized protein LOC114330892</fullName>
    </submittedName>
</protein>
<gene>
    <name evidence="3" type="primary">LOC114330892</name>
</gene>
<dbReference type="SUPFAM" id="SSF46689">
    <property type="entry name" value="Homeodomain-like"/>
    <property type="match status" value="1"/>
</dbReference>
<evidence type="ECO:0000256" key="1">
    <source>
        <dbReference type="ARBA" id="ARBA00004123"/>
    </source>
</evidence>
<dbReference type="GO" id="GO:0005634">
    <property type="term" value="C:nucleus"/>
    <property type="evidence" value="ECO:0007669"/>
    <property type="project" value="UniProtKB-SubCell"/>
</dbReference>
<sequence>MRKTLARQKSVCFDLSDKLCSRWVEISTVNVLLKFIYLFCVVTHLKDMDTQRGKKRPFFKWTEDKMSLAIDAVKNEGMSKKCAAKEFCVPRTTLKRRLENNCLKRKMGPKTILSEGEEKLLANGSCLWAERAFLLMQQIYSPRCIKL</sequence>
<dbReference type="Gene3D" id="1.10.10.60">
    <property type="entry name" value="Homeodomain-like"/>
    <property type="match status" value="1"/>
</dbReference>
<reference evidence="3" key="1">
    <citation type="submission" date="2025-08" db="UniProtKB">
        <authorList>
            <consortium name="RefSeq"/>
        </authorList>
    </citation>
    <scope>IDENTIFICATION</scope>
    <source>
        <tissue evidence="3">Whole insect</tissue>
    </source>
</reference>
<dbReference type="InterPro" id="IPR007889">
    <property type="entry name" value="HTH_Psq"/>
</dbReference>
<feature type="domain" description="HTH psq-type" evidence="2">
    <location>
        <begin position="62"/>
        <end position="100"/>
    </location>
</feature>
<organism evidence="3">
    <name type="scientific">Diabrotica virgifera virgifera</name>
    <name type="common">western corn rootworm</name>
    <dbReference type="NCBI Taxonomy" id="50390"/>
    <lineage>
        <taxon>Eukaryota</taxon>
        <taxon>Metazoa</taxon>
        <taxon>Ecdysozoa</taxon>
        <taxon>Arthropoda</taxon>
        <taxon>Hexapoda</taxon>
        <taxon>Insecta</taxon>
        <taxon>Pterygota</taxon>
        <taxon>Neoptera</taxon>
        <taxon>Endopterygota</taxon>
        <taxon>Coleoptera</taxon>
        <taxon>Polyphaga</taxon>
        <taxon>Cucujiformia</taxon>
        <taxon>Chrysomeloidea</taxon>
        <taxon>Chrysomelidae</taxon>
        <taxon>Galerucinae</taxon>
        <taxon>Diabroticina</taxon>
        <taxon>Diabroticites</taxon>
        <taxon>Diabrotica</taxon>
    </lineage>
</organism>
<dbReference type="InterPro" id="IPR009057">
    <property type="entry name" value="Homeodomain-like_sf"/>
</dbReference>
<dbReference type="RefSeq" id="XP_028136120.1">
    <property type="nucleotide sequence ID" value="XM_028280319.1"/>
</dbReference>
<accession>A0A6P7FTN8</accession>
<proteinExistence type="predicted"/>
<dbReference type="Pfam" id="PF05225">
    <property type="entry name" value="HTH_psq"/>
    <property type="match status" value="1"/>
</dbReference>
<dbReference type="AlphaFoldDB" id="A0A6P7FTN8"/>
<evidence type="ECO:0000313" key="3">
    <source>
        <dbReference type="RefSeq" id="XP_028136120.1"/>
    </source>
</evidence>